<keyword evidence="1" id="KW-0560">Oxidoreductase</keyword>
<protein>
    <submittedName>
        <fullName evidence="1">D-amino acid dehydrogenase 1</fullName>
        <ecNumber evidence="1">1.4.99.-</ecNumber>
    </submittedName>
</protein>
<organism evidence="1">
    <name type="scientific">Variovorax paradoxus</name>
    <dbReference type="NCBI Taxonomy" id="34073"/>
    <lineage>
        <taxon>Bacteria</taxon>
        <taxon>Pseudomonadati</taxon>
        <taxon>Pseudomonadota</taxon>
        <taxon>Betaproteobacteria</taxon>
        <taxon>Burkholderiales</taxon>
        <taxon>Comamonadaceae</taxon>
        <taxon>Variovorax</taxon>
    </lineage>
</organism>
<name>A0A679IYS2_VARPD</name>
<gene>
    <name evidence="1" type="primary">dadA1_3</name>
    <name evidence="1" type="ORF">VVAX_02570</name>
</gene>
<accession>A0A679IYS2</accession>
<dbReference type="AlphaFoldDB" id="A0A679IYS2"/>
<dbReference type="RefSeq" id="WP_339090205.1">
    <property type="nucleotide sequence ID" value="NZ_LR743507.1"/>
</dbReference>
<dbReference type="EC" id="1.4.99.-" evidence="1"/>
<reference evidence="1" key="1">
    <citation type="submission" date="2019-12" db="EMBL/GenBank/DDBJ databases">
        <authorList>
            <person name="Cremers G."/>
        </authorList>
    </citation>
    <scope>NUCLEOTIDE SEQUENCE</scope>
    <source>
        <strain evidence="1">Vvax</strain>
    </source>
</reference>
<dbReference type="GO" id="GO:0016491">
    <property type="term" value="F:oxidoreductase activity"/>
    <property type="evidence" value="ECO:0007669"/>
    <property type="project" value="UniProtKB-KW"/>
</dbReference>
<proteinExistence type="predicted"/>
<dbReference type="EMBL" id="LR743507">
    <property type="protein sequence ID" value="CAA2104049.1"/>
    <property type="molecule type" value="Genomic_DNA"/>
</dbReference>
<sequence>MTPDGPPVVGATRGPNLMLSTGHGALGWTMAAGTGA</sequence>
<evidence type="ECO:0000313" key="1">
    <source>
        <dbReference type="EMBL" id="CAA2104049.1"/>
    </source>
</evidence>